<dbReference type="GO" id="GO:0004560">
    <property type="term" value="F:alpha-L-fucosidase activity"/>
    <property type="evidence" value="ECO:0007669"/>
    <property type="project" value="InterPro"/>
</dbReference>
<dbReference type="PIRSF" id="PIRSF001092">
    <property type="entry name" value="Alpha-L-fucosidase"/>
    <property type="match status" value="1"/>
</dbReference>
<dbReference type="KEGG" id="copr:Cop2CBH44_17100"/>
<evidence type="ECO:0000256" key="6">
    <source>
        <dbReference type="ARBA" id="ARBA00023295"/>
    </source>
</evidence>
<dbReference type="InterPro" id="IPR057739">
    <property type="entry name" value="Glyco_hydro_29_N"/>
</dbReference>
<evidence type="ECO:0000259" key="9">
    <source>
        <dbReference type="Pfam" id="PF16757"/>
    </source>
</evidence>
<dbReference type="EC" id="3.2.1.51" evidence="3"/>
<evidence type="ECO:0000256" key="4">
    <source>
        <dbReference type="ARBA" id="ARBA00022729"/>
    </source>
</evidence>
<comment type="similarity">
    <text evidence="2">Belongs to the glycosyl hydrolase 29 family.</text>
</comment>
<dbReference type="SUPFAM" id="SSF51445">
    <property type="entry name" value="(Trans)glycosidases"/>
    <property type="match status" value="1"/>
</dbReference>
<comment type="function">
    <text evidence="1">Alpha-L-fucosidase is responsible for hydrolyzing the alpha-1,6-linked fucose joined to the reducing-end N-acetylglucosamine of the carbohydrate moieties of glycoproteins.</text>
</comment>
<dbReference type="AlphaFoldDB" id="A0A7G1I0Z2"/>
<evidence type="ECO:0000256" key="3">
    <source>
        <dbReference type="ARBA" id="ARBA00012662"/>
    </source>
</evidence>
<keyword evidence="4" id="KW-0732">Signal</keyword>
<reference evidence="11" key="1">
    <citation type="submission" date="2020-07" db="EMBL/GenBank/DDBJ databases">
        <title>Complete genome sequencing of Coprobacter sp. strain 2CBH44.</title>
        <authorList>
            <person name="Sakamoto M."/>
            <person name="Murakami T."/>
            <person name="Mori H."/>
        </authorList>
    </citation>
    <scope>NUCLEOTIDE SEQUENCE [LARGE SCALE GENOMIC DNA]</scope>
    <source>
        <strain evidence="11">2CBH44</strain>
    </source>
</reference>
<keyword evidence="11" id="KW-1185">Reference proteome</keyword>
<dbReference type="Pfam" id="PF16757">
    <property type="entry name" value="Fucosidase_C"/>
    <property type="match status" value="1"/>
</dbReference>
<gene>
    <name evidence="10" type="ORF">Cop2CBH44_17100</name>
</gene>
<sequence length="460" mass="53813">MRKTILLFIFWMNISVLIAENYKADWNSLDKRPIPEWFQNAKFGIFVHWGLYSVPAWAPNTGDVYSKYAEWYWHRLNPEDKDGELFRVHHEKMYGKDFRYQDFAGNFKAEMFNPEQWAEIFSNSGAKYVVLTSKHHEGFALWPSAQSVNWNSVDIGPHRDICGDLANAVRQKGMRMGFYYSLYEWHHPLYKNNVNQYVEEHMLPQLKDLVVRYKPDVVWADGEWEHPSSTWKSEDFLAWLYNESPVSSTVVVNDRWGEETRSRHGSFYTTEYDLIHDNNSKDAVFTHPWEECRGIAGSFGYNRNENLEDYSSAEELIHILIDKVSRGGNLLLNVGPTADGRIPVIMQQRLAEIGAWLRVNGEAIYDTRKWDENLENENSGIRFTCKGKDLYVFVDKWDDRPFSIKGVGKVKKVTMLGTDEKIKFSYKNNTLTIVPPKLDMHSVPCSYAWVYKLENAFLEK</sequence>
<evidence type="ECO:0000313" key="11">
    <source>
        <dbReference type="Proteomes" id="UP000594042"/>
    </source>
</evidence>
<dbReference type="EMBL" id="AP023322">
    <property type="protein sequence ID" value="BCI63357.1"/>
    <property type="molecule type" value="Genomic_DNA"/>
</dbReference>
<organism evidence="10 11">
    <name type="scientific">Coprobacter secundus subsp. similis</name>
    <dbReference type="NCBI Taxonomy" id="2751153"/>
    <lineage>
        <taxon>Bacteria</taxon>
        <taxon>Pseudomonadati</taxon>
        <taxon>Bacteroidota</taxon>
        <taxon>Bacteroidia</taxon>
        <taxon>Bacteroidales</taxon>
        <taxon>Barnesiellaceae</taxon>
        <taxon>Coprobacter</taxon>
    </lineage>
</organism>
<dbReference type="PANTHER" id="PTHR10030">
    <property type="entry name" value="ALPHA-L-FUCOSIDASE"/>
    <property type="match status" value="1"/>
</dbReference>
<evidence type="ECO:0000313" key="10">
    <source>
        <dbReference type="EMBL" id="BCI63357.1"/>
    </source>
</evidence>
<dbReference type="InterPro" id="IPR031919">
    <property type="entry name" value="Fucosidase_C"/>
</dbReference>
<dbReference type="PRINTS" id="PR00741">
    <property type="entry name" value="GLHYDRLASE29"/>
</dbReference>
<dbReference type="Gene3D" id="3.20.20.80">
    <property type="entry name" value="Glycosidases"/>
    <property type="match status" value="1"/>
</dbReference>
<evidence type="ECO:0000256" key="1">
    <source>
        <dbReference type="ARBA" id="ARBA00004071"/>
    </source>
</evidence>
<dbReference type="GO" id="GO:0016139">
    <property type="term" value="P:glycoside catabolic process"/>
    <property type="evidence" value="ECO:0007669"/>
    <property type="project" value="TreeGrafter"/>
</dbReference>
<keyword evidence="6" id="KW-0326">Glycosidase</keyword>
<dbReference type="GO" id="GO:0006004">
    <property type="term" value="P:fucose metabolic process"/>
    <property type="evidence" value="ECO:0007669"/>
    <property type="project" value="InterPro"/>
</dbReference>
<evidence type="ECO:0000256" key="7">
    <source>
        <dbReference type="PIRSR" id="PIRSR001092-1"/>
    </source>
</evidence>
<evidence type="ECO:0000256" key="2">
    <source>
        <dbReference type="ARBA" id="ARBA00007951"/>
    </source>
</evidence>
<dbReference type="RefSeq" id="WP_055096954.1">
    <property type="nucleotide sequence ID" value="NZ_AP023322.1"/>
</dbReference>
<dbReference type="Pfam" id="PF01120">
    <property type="entry name" value="Alpha_L_fucos"/>
    <property type="match status" value="1"/>
</dbReference>
<feature type="domain" description="Glycoside hydrolase family 29 N-terminal" evidence="8">
    <location>
        <begin position="18"/>
        <end position="362"/>
    </location>
</feature>
<name>A0A7G1I0Z2_9BACT</name>
<evidence type="ECO:0000256" key="5">
    <source>
        <dbReference type="ARBA" id="ARBA00022801"/>
    </source>
</evidence>
<dbReference type="Gene3D" id="2.60.40.1180">
    <property type="entry name" value="Golgi alpha-mannosidase II"/>
    <property type="match status" value="1"/>
</dbReference>
<dbReference type="Proteomes" id="UP000594042">
    <property type="component" value="Chromosome"/>
</dbReference>
<protein>
    <recommendedName>
        <fullName evidence="3">alpha-L-fucosidase</fullName>
        <ecNumber evidence="3">3.2.1.51</ecNumber>
    </recommendedName>
</protein>
<dbReference type="InterPro" id="IPR000933">
    <property type="entry name" value="Glyco_hydro_29"/>
</dbReference>
<dbReference type="InterPro" id="IPR016286">
    <property type="entry name" value="FUC_metazoa-typ"/>
</dbReference>
<dbReference type="SMART" id="SM00812">
    <property type="entry name" value="Alpha_L_fucos"/>
    <property type="match status" value="1"/>
</dbReference>
<feature type="domain" description="Alpha-L-fucosidase C-terminal" evidence="9">
    <location>
        <begin position="378"/>
        <end position="454"/>
    </location>
</feature>
<proteinExistence type="inferred from homology"/>
<dbReference type="GO" id="GO:0005764">
    <property type="term" value="C:lysosome"/>
    <property type="evidence" value="ECO:0007669"/>
    <property type="project" value="TreeGrafter"/>
</dbReference>
<evidence type="ECO:0000259" key="8">
    <source>
        <dbReference type="Pfam" id="PF01120"/>
    </source>
</evidence>
<dbReference type="PANTHER" id="PTHR10030:SF37">
    <property type="entry name" value="ALPHA-L-FUCOSIDASE-RELATED"/>
    <property type="match status" value="1"/>
</dbReference>
<dbReference type="InterPro" id="IPR017853">
    <property type="entry name" value="GH"/>
</dbReference>
<keyword evidence="5" id="KW-0378">Hydrolase</keyword>
<feature type="site" description="May be important for catalysis" evidence="7">
    <location>
        <position position="292"/>
    </location>
</feature>
<accession>A0A7G1I0Z2</accession>
<dbReference type="InterPro" id="IPR013780">
    <property type="entry name" value="Glyco_hydro_b"/>
</dbReference>